<name>A0A6J2JUQ1_BOMMA</name>
<sequence length="150" mass="17614">MDTCFVACCCNCAKNYGFTKTDLDRFTDNIENLLNNNNGRQCFRDFMEEAKMRHGLRTLHFWERVDKYISSQDTVHSASHSGCLKRVDSLIDIAEKIEEFDFAIMERLCIARESENREEIITVLKLFKVEAAKALKREYNAFKRHFVVKN</sequence>
<protein>
    <submittedName>
        <fullName evidence="3">Uncharacterized protein LOC114245387</fullName>
    </submittedName>
</protein>
<dbReference type="OrthoDB" id="6596404at2759"/>
<dbReference type="Pfam" id="PF00615">
    <property type="entry name" value="RGS"/>
    <property type="match status" value="1"/>
</dbReference>
<proteinExistence type="predicted"/>
<feature type="domain" description="RGS" evidence="1">
    <location>
        <begin position="29"/>
        <end position="68"/>
    </location>
</feature>
<organism evidence="2 3">
    <name type="scientific">Bombyx mandarina</name>
    <name type="common">Wild silk moth</name>
    <name type="synonym">Wild silkworm</name>
    <dbReference type="NCBI Taxonomy" id="7092"/>
    <lineage>
        <taxon>Eukaryota</taxon>
        <taxon>Metazoa</taxon>
        <taxon>Ecdysozoa</taxon>
        <taxon>Arthropoda</taxon>
        <taxon>Hexapoda</taxon>
        <taxon>Insecta</taxon>
        <taxon>Pterygota</taxon>
        <taxon>Neoptera</taxon>
        <taxon>Endopterygota</taxon>
        <taxon>Lepidoptera</taxon>
        <taxon>Glossata</taxon>
        <taxon>Ditrysia</taxon>
        <taxon>Bombycoidea</taxon>
        <taxon>Bombycidae</taxon>
        <taxon>Bombycinae</taxon>
        <taxon>Bombyx</taxon>
    </lineage>
</organism>
<dbReference type="InterPro" id="IPR016137">
    <property type="entry name" value="RGS"/>
</dbReference>
<reference evidence="3" key="1">
    <citation type="submission" date="2025-08" db="UniProtKB">
        <authorList>
            <consortium name="RefSeq"/>
        </authorList>
    </citation>
    <scope>IDENTIFICATION</scope>
    <source>
        <tissue evidence="3">Silk gland</tissue>
    </source>
</reference>
<keyword evidence="2" id="KW-1185">Reference proteome</keyword>
<dbReference type="AlphaFoldDB" id="A0A6J2JUQ1"/>
<evidence type="ECO:0000259" key="1">
    <source>
        <dbReference type="PROSITE" id="PS50132"/>
    </source>
</evidence>
<dbReference type="InterPro" id="IPR044926">
    <property type="entry name" value="RGS_subdomain_2"/>
</dbReference>
<dbReference type="InterPro" id="IPR036305">
    <property type="entry name" value="RGS_sf"/>
</dbReference>
<evidence type="ECO:0000313" key="2">
    <source>
        <dbReference type="Proteomes" id="UP000504629"/>
    </source>
</evidence>
<dbReference type="PROSITE" id="PS50132">
    <property type="entry name" value="RGS"/>
    <property type="match status" value="1"/>
</dbReference>
<dbReference type="SUPFAM" id="SSF48097">
    <property type="entry name" value="Regulator of G-protein signaling, RGS"/>
    <property type="match status" value="1"/>
</dbReference>
<gene>
    <name evidence="3" type="primary">LOC114245387</name>
</gene>
<accession>A0A6J2JUQ1</accession>
<dbReference type="GeneID" id="114245387"/>
<dbReference type="Gene3D" id="1.10.167.10">
    <property type="entry name" value="Regulator of G-protein Signalling 4, domain 2"/>
    <property type="match status" value="1"/>
</dbReference>
<dbReference type="KEGG" id="bman:114245387"/>
<dbReference type="Proteomes" id="UP000504629">
    <property type="component" value="Unplaced"/>
</dbReference>
<dbReference type="RefSeq" id="XP_028033335.1">
    <property type="nucleotide sequence ID" value="XM_028177534.1"/>
</dbReference>
<evidence type="ECO:0000313" key="3">
    <source>
        <dbReference type="RefSeq" id="XP_028033335.1"/>
    </source>
</evidence>